<accession>A0A0G0LGK0</accession>
<evidence type="ECO:0000259" key="1">
    <source>
        <dbReference type="Pfam" id="PF01243"/>
    </source>
</evidence>
<evidence type="ECO:0000313" key="2">
    <source>
        <dbReference type="EMBL" id="KKQ90172.1"/>
    </source>
</evidence>
<name>A0A0G0LGK0_9BACT</name>
<dbReference type="InterPro" id="IPR012349">
    <property type="entry name" value="Split_barrel_FMN-bd"/>
</dbReference>
<dbReference type="AlphaFoldDB" id="A0A0G0LGK0"/>
<reference evidence="2 3" key="1">
    <citation type="journal article" date="2015" name="Nature">
        <title>rRNA introns, odd ribosomes, and small enigmatic genomes across a large radiation of phyla.</title>
        <authorList>
            <person name="Brown C.T."/>
            <person name="Hug L.A."/>
            <person name="Thomas B.C."/>
            <person name="Sharon I."/>
            <person name="Castelle C.J."/>
            <person name="Singh A."/>
            <person name="Wilkins M.J."/>
            <person name="Williams K.H."/>
            <person name="Banfield J.F."/>
        </authorList>
    </citation>
    <scope>NUCLEOTIDE SEQUENCE [LARGE SCALE GENOMIC DNA]</scope>
</reference>
<comment type="caution">
    <text evidence="2">The sequence shown here is derived from an EMBL/GenBank/DDBJ whole genome shotgun (WGS) entry which is preliminary data.</text>
</comment>
<gene>
    <name evidence="2" type="ORF">UT12_C0001G0040</name>
</gene>
<evidence type="ECO:0000313" key="3">
    <source>
        <dbReference type="Proteomes" id="UP000034893"/>
    </source>
</evidence>
<dbReference type="SUPFAM" id="SSF50475">
    <property type="entry name" value="FMN-binding split barrel"/>
    <property type="match status" value="1"/>
</dbReference>
<organism evidence="2 3">
    <name type="scientific">Candidatus Curtissbacteria bacterium GW2011_GWC2_38_9</name>
    <dbReference type="NCBI Taxonomy" id="1618414"/>
    <lineage>
        <taxon>Bacteria</taxon>
        <taxon>Candidatus Curtissiibacteriota</taxon>
    </lineage>
</organism>
<dbReference type="EMBL" id="LBVP01000001">
    <property type="protein sequence ID" value="KKQ90172.1"/>
    <property type="molecule type" value="Genomic_DNA"/>
</dbReference>
<dbReference type="Proteomes" id="UP000034893">
    <property type="component" value="Unassembled WGS sequence"/>
</dbReference>
<proteinExistence type="predicted"/>
<dbReference type="Gene3D" id="2.30.110.10">
    <property type="entry name" value="Electron Transport, Fmn-binding Protein, Chain A"/>
    <property type="match status" value="1"/>
</dbReference>
<feature type="domain" description="Pyridoxamine 5'-phosphate oxidase N-terminal" evidence="1">
    <location>
        <begin position="10"/>
        <end position="138"/>
    </location>
</feature>
<dbReference type="Pfam" id="PF01243">
    <property type="entry name" value="PNPOx_N"/>
    <property type="match status" value="1"/>
</dbReference>
<dbReference type="InterPro" id="IPR011576">
    <property type="entry name" value="Pyridox_Oxase_N"/>
</dbReference>
<protein>
    <recommendedName>
        <fullName evidence="1">Pyridoxamine 5'-phosphate oxidase N-terminal domain-containing protein</fullName>
    </recommendedName>
</protein>
<sequence>MDKNPDLRHLIEEILRDSREMILATFSAKGPWVATLVFGHDANFNLYWISFDNTRHTVELEKNPQVAAAINKQPTGGGQDKGLQIEGKAMRLPEEQILGAAREYFAKRGTPHMPKTLEEVNTLTEGRSWFVLKPTKIYIYYGPLFGYERKEFVP</sequence>